<dbReference type="STRING" id="4781.A0A0N7L5U2"/>
<proteinExistence type="predicted"/>
<evidence type="ECO:0000256" key="3">
    <source>
        <dbReference type="ARBA" id="ARBA00022771"/>
    </source>
</evidence>
<name>A0A0N7L5U2_PLAHL</name>
<dbReference type="PROSITE" id="PS00028">
    <property type="entry name" value="ZINC_FINGER_C2H2_1"/>
    <property type="match status" value="2"/>
</dbReference>
<evidence type="ECO:0000313" key="7">
    <source>
        <dbReference type="EMBL" id="CEG42427.1"/>
    </source>
</evidence>
<dbReference type="GO" id="GO:0000785">
    <property type="term" value="C:chromatin"/>
    <property type="evidence" value="ECO:0007669"/>
    <property type="project" value="TreeGrafter"/>
</dbReference>
<dbReference type="SUPFAM" id="SSF81383">
    <property type="entry name" value="F-box domain"/>
    <property type="match status" value="1"/>
</dbReference>
<dbReference type="OrthoDB" id="102803at2759"/>
<dbReference type="GO" id="GO:0005667">
    <property type="term" value="C:transcription regulator complex"/>
    <property type="evidence" value="ECO:0007669"/>
    <property type="project" value="TreeGrafter"/>
</dbReference>
<sequence length="781" mass="89648">MQHHTKRKVVDLVQRFNECVGAAARKVYTQQISAIELLQRPQCEIRQQLPEICAFVDSLSGKTTAAPPSSLVRCAFRHPDAQWLNRSARESGISALICQQLVRLARQDNKVDLSDENMIYWPPAELIMHVLLDALLLPCTKRLGKAPDACKWCVTQSKPRFHAMTCFPVWSTLLPFAALMGLRFPEIFSKVLQDFSGNQRHRVNCDFAQILGMWRLMEEFNRGDKENQSAVTNAMIQLLKFASAKVIGQIRSGQYKKKVAGSHLDDQLLEKFFTGLQEFAFKSGRSNAVIKPALLSVLQSSFLDLEGQTKIVDMPQHLAAFMAAGCVFVQGLASDIVSMLIERLSDTTNKCELTKEFLLNILVGFCAYVDLVSLPSVLDLLNLIIAAYKAVEQQTDDVNGQQQQRLKYVFYLVYVAYHRYQNVDILCQDLSSQSAMFKLILSEFQTRLCSDIALEDFCVAAPLHWMVKVWKHWVFLSDEDVQTFVLEAEDQDRATEQEFENRVGAWQVLQDRMAFRPASFSSFPHMNTLLKPHLISPLPLTDLRDDDGMIVQARKRRRSDYSTITSVDSVQFTRSLDVLLLPDVMERVCSFMSAKRLCRMALVCRTFAHISHRASLWQPLYIHIGNSTGKSAQVECHHGEKFIHNWQKLYQERWKVLRRLRRLRVRAIKRDISQEQEGRPSVSSRIASAFSQQICSFCGCNYVLKSAADLEFHQMQHKRWTCREVSCKASFTGQQKFNVHMRQHSADRFECGFESCQKSYKTLKWLNSHRQKEGHYIPQSQ</sequence>
<dbReference type="Proteomes" id="UP000054928">
    <property type="component" value="Unassembled WGS sequence"/>
</dbReference>
<keyword evidence="2" id="KW-0677">Repeat</keyword>
<dbReference type="GO" id="GO:0031519">
    <property type="term" value="C:PcG protein complex"/>
    <property type="evidence" value="ECO:0007669"/>
    <property type="project" value="TreeGrafter"/>
</dbReference>
<evidence type="ECO:0000259" key="6">
    <source>
        <dbReference type="PROSITE" id="PS50157"/>
    </source>
</evidence>
<accession>A0A0N7L5U2</accession>
<evidence type="ECO:0000256" key="5">
    <source>
        <dbReference type="PROSITE-ProRule" id="PRU00042"/>
    </source>
</evidence>
<dbReference type="Gene3D" id="3.30.160.60">
    <property type="entry name" value="Classic Zinc Finger"/>
    <property type="match status" value="1"/>
</dbReference>
<keyword evidence="1" id="KW-0479">Metal-binding</keyword>
<organism evidence="7 8">
    <name type="scientific">Plasmopara halstedii</name>
    <name type="common">Downy mildew of sunflower</name>
    <dbReference type="NCBI Taxonomy" id="4781"/>
    <lineage>
        <taxon>Eukaryota</taxon>
        <taxon>Sar</taxon>
        <taxon>Stramenopiles</taxon>
        <taxon>Oomycota</taxon>
        <taxon>Peronosporomycetes</taxon>
        <taxon>Peronosporales</taxon>
        <taxon>Peronosporaceae</taxon>
        <taxon>Plasmopara</taxon>
    </lineage>
</organism>
<dbReference type="GO" id="GO:0000978">
    <property type="term" value="F:RNA polymerase II cis-regulatory region sequence-specific DNA binding"/>
    <property type="evidence" value="ECO:0007669"/>
    <property type="project" value="TreeGrafter"/>
</dbReference>
<dbReference type="EMBL" id="CCYD01000645">
    <property type="protein sequence ID" value="CEG42427.1"/>
    <property type="molecule type" value="Genomic_DNA"/>
</dbReference>
<evidence type="ECO:0000256" key="4">
    <source>
        <dbReference type="ARBA" id="ARBA00022833"/>
    </source>
</evidence>
<dbReference type="GO" id="GO:0008270">
    <property type="term" value="F:zinc ion binding"/>
    <property type="evidence" value="ECO:0007669"/>
    <property type="project" value="UniProtKB-KW"/>
</dbReference>
<keyword evidence="8" id="KW-1185">Reference proteome</keyword>
<evidence type="ECO:0000313" key="8">
    <source>
        <dbReference type="Proteomes" id="UP000054928"/>
    </source>
</evidence>
<dbReference type="InterPro" id="IPR013087">
    <property type="entry name" value="Znf_C2H2_type"/>
</dbReference>
<reference evidence="8" key="1">
    <citation type="submission" date="2014-09" db="EMBL/GenBank/DDBJ databases">
        <authorList>
            <person name="Sharma Rahul"/>
            <person name="Thines Marco"/>
        </authorList>
    </citation>
    <scope>NUCLEOTIDE SEQUENCE [LARGE SCALE GENOMIC DNA]</scope>
</reference>
<dbReference type="SMART" id="SM00355">
    <property type="entry name" value="ZnF_C2H2"/>
    <property type="match status" value="3"/>
</dbReference>
<feature type="domain" description="C2H2-type" evidence="6">
    <location>
        <begin position="720"/>
        <end position="749"/>
    </location>
</feature>
<dbReference type="PROSITE" id="PS50157">
    <property type="entry name" value="ZINC_FINGER_C2H2_2"/>
    <property type="match status" value="1"/>
</dbReference>
<dbReference type="InterPro" id="IPR036047">
    <property type="entry name" value="F-box-like_dom_sf"/>
</dbReference>
<dbReference type="Pfam" id="PF12937">
    <property type="entry name" value="F-box-like"/>
    <property type="match status" value="1"/>
</dbReference>
<dbReference type="RefSeq" id="XP_024578796.1">
    <property type="nucleotide sequence ID" value="XM_024728306.1"/>
</dbReference>
<dbReference type="PANTHER" id="PTHR14003">
    <property type="entry name" value="TRANSCRIPTIONAL REPRESSOR PROTEIN YY"/>
    <property type="match status" value="1"/>
</dbReference>
<dbReference type="Gene3D" id="1.20.1280.50">
    <property type="match status" value="1"/>
</dbReference>
<keyword evidence="3 5" id="KW-0863">Zinc-finger</keyword>
<dbReference type="GeneID" id="36407760"/>
<evidence type="ECO:0000256" key="2">
    <source>
        <dbReference type="ARBA" id="ARBA00022737"/>
    </source>
</evidence>
<dbReference type="GO" id="GO:0000981">
    <property type="term" value="F:DNA-binding transcription factor activity, RNA polymerase II-specific"/>
    <property type="evidence" value="ECO:0007669"/>
    <property type="project" value="TreeGrafter"/>
</dbReference>
<dbReference type="OMA" id="CSFMSAK"/>
<evidence type="ECO:0000256" key="1">
    <source>
        <dbReference type="ARBA" id="ARBA00022723"/>
    </source>
</evidence>
<protein>
    <submittedName>
        <fullName evidence="7">FOG: Zn-finger</fullName>
    </submittedName>
</protein>
<keyword evidence="4" id="KW-0862">Zinc</keyword>
<dbReference type="PANTHER" id="PTHR14003:SF19">
    <property type="entry name" value="YY2 TRANSCRIPTION FACTOR"/>
    <property type="match status" value="1"/>
</dbReference>
<dbReference type="InterPro" id="IPR001810">
    <property type="entry name" value="F-box_dom"/>
</dbReference>
<dbReference type="AlphaFoldDB" id="A0A0N7L5U2"/>